<name>A0A1F6AN10_9BACT</name>
<sequence>MIVCKEISFEDDLPWDKLVEQSTTATFFQTREWLSNWVKYWGKSGEVVIYAVFDNDELIGIAPFHITDKINILGVPDPSQSGSLSDFGDIIIKSGREKEVWQAVLRSIRKDPSTRPAQRGKLGMTNRENIKIELNFIREESPSFGILKELGGKIEVMEVSPRINLPAKWDEYLSTLNRHDRHEIRRKIRKIEEEGIIKYCDEINNQNINEFYRLMVASNEKKGNFLSLEMRDFFSEIIMQSGTKKLLTLCFLRYNNENIAAILLLFQKNEMLLYNSGFEPKYSYLSPGLTLKAYSIKEAIERGIKWYDFLRGGERYKYDLGGKERKLYRFTF</sequence>
<gene>
    <name evidence="2" type="ORF">A2960_05940</name>
</gene>
<dbReference type="AlphaFoldDB" id="A0A1F6AN10"/>
<proteinExistence type="predicted"/>
<dbReference type="PANTHER" id="PTHR36174">
    <property type="entry name" value="LIPID II:GLYCINE GLYCYLTRANSFERASE"/>
    <property type="match status" value="1"/>
</dbReference>
<dbReference type="PANTHER" id="PTHR36174:SF1">
    <property type="entry name" value="LIPID II:GLYCINE GLYCYLTRANSFERASE"/>
    <property type="match status" value="1"/>
</dbReference>
<dbReference type="InterPro" id="IPR038740">
    <property type="entry name" value="BioF2-like_GNAT_dom"/>
</dbReference>
<dbReference type="InterPro" id="IPR016181">
    <property type="entry name" value="Acyl_CoA_acyltransferase"/>
</dbReference>
<evidence type="ECO:0000313" key="3">
    <source>
        <dbReference type="Proteomes" id="UP000176609"/>
    </source>
</evidence>
<dbReference type="Proteomes" id="UP000176609">
    <property type="component" value="Unassembled WGS sequence"/>
</dbReference>
<feature type="domain" description="BioF2-like acetyltransferase" evidence="1">
    <location>
        <begin position="180"/>
        <end position="317"/>
    </location>
</feature>
<comment type="caution">
    <text evidence="2">The sequence shown here is derived from an EMBL/GenBank/DDBJ whole genome shotgun (WGS) entry which is preliminary data.</text>
</comment>
<evidence type="ECO:0000313" key="2">
    <source>
        <dbReference type="EMBL" id="OGG26066.1"/>
    </source>
</evidence>
<dbReference type="EMBL" id="MFJR01000014">
    <property type="protein sequence ID" value="OGG26066.1"/>
    <property type="molecule type" value="Genomic_DNA"/>
</dbReference>
<reference evidence="2 3" key="1">
    <citation type="journal article" date="2016" name="Nat. Commun.">
        <title>Thousands of microbial genomes shed light on interconnected biogeochemical processes in an aquifer system.</title>
        <authorList>
            <person name="Anantharaman K."/>
            <person name="Brown C.T."/>
            <person name="Hug L.A."/>
            <person name="Sharon I."/>
            <person name="Castelle C.J."/>
            <person name="Probst A.J."/>
            <person name="Thomas B.C."/>
            <person name="Singh A."/>
            <person name="Wilkins M.J."/>
            <person name="Karaoz U."/>
            <person name="Brodie E.L."/>
            <person name="Williams K.H."/>
            <person name="Hubbard S.S."/>
            <person name="Banfield J.F."/>
        </authorList>
    </citation>
    <scope>NUCLEOTIDE SEQUENCE [LARGE SCALE GENOMIC DNA]</scope>
</reference>
<organism evidence="2 3">
    <name type="scientific">Candidatus Gottesmanbacteria bacterium RIFCSPLOWO2_01_FULL_39_12b</name>
    <dbReference type="NCBI Taxonomy" id="1798388"/>
    <lineage>
        <taxon>Bacteria</taxon>
        <taxon>Candidatus Gottesmaniibacteriota</taxon>
    </lineage>
</organism>
<dbReference type="Gene3D" id="3.40.630.30">
    <property type="match status" value="1"/>
</dbReference>
<accession>A0A1F6AN10</accession>
<dbReference type="InterPro" id="IPR050644">
    <property type="entry name" value="PG_Glycine_Bridge_Synth"/>
</dbReference>
<dbReference type="SUPFAM" id="SSF55729">
    <property type="entry name" value="Acyl-CoA N-acyltransferases (Nat)"/>
    <property type="match status" value="1"/>
</dbReference>
<evidence type="ECO:0000259" key="1">
    <source>
        <dbReference type="Pfam" id="PF13480"/>
    </source>
</evidence>
<protein>
    <recommendedName>
        <fullName evidence="1">BioF2-like acetyltransferase domain-containing protein</fullName>
    </recommendedName>
</protein>
<dbReference type="Pfam" id="PF13480">
    <property type="entry name" value="Acetyltransf_6"/>
    <property type="match status" value="1"/>
</dbReference>